<evidence type="ECO:0000256" key="5">
    <source>
        <dbReference type="SAM" id="MobiDB-lite"/>
    </source>
</evidence>
<dbReference type="SMART" id="SM00824">
    <property type="entry name" value="PKS_TE"/>
    <property type="match status" value="1"/>
</dbReference>
<evidence type="ECO:0000256" key="3">
    <source>
        <dbReference type="ARBA" id="ARBA00022450"/>
    </source>
</evidence>
<dbReference type="InterPro" id="IPR045851">
    <property type="entry name" value="AMP-bd_C_sf"/>
</dbReference>
<dbReference type="PROSITE" id="PS00012">
    <property type="entry name" value="PHOSPHOPANTETHEINE"/>
    <property type="match status" value="1"/>
</dbReference>
<dbReference type="FunFam" id="1.10.1200.10:FF:000016">
    <property type="entry name" value="Non-ribosomal peptide synthase"/>
    <property type="match status" value="1"/>
</dbReference>
<dbReference type="PANTHER" id="PTHR45527">
    <property type="entry name" value="NONRIBOSOMAL PEPTIDE SYNTHETASE"/>
    <property type="match status" value="1"/>
</dbReference>
<dbReference type="InterPro" id="IPR010071">
    <property type="entry name" value="AA_adenyl_dom"/>
</dbReference>
<dbReference type="EMBL" id="AWQX01000150">
    <property type="protein sequence ID" value="EST31128.1"/>
    <property type="molecule type" value="Genomic_DNA"/>
</dbReference>
<dbReference type="Pfam" id="PF00668">
    <property type="entry name" value="Condensation"/>
    <property type="match status" value="1"/>
</dbReference>
<evidence type="ECO:0000259" key="6">
    <source>
        <dbReference type="PROSITE" id="PS50075"/>
    </source>
</evidence>
<dbReference type="InterPro" id="IPR020802">
    <property type="entry name" value="TesA-like"/>
</dbReference>
<dbReference type="Pfam" id="PF00501">
    <property type="entry name" value="AMP-binding"/>
    <property type="match status" value="1"/>
</dbReference>
<dbReference type="PROSITE" id="PS50075">
    <property type="entry name" value="CARRIER"/>
    <property type="match status" value="1"/>
</dbReference>
<dbReference type="FunFam" id="3.30.300.30:FF:000010">
    <property type="entry name" value="Enterobactin synthetase component F"/>
    <property type="match status" value="1"/>
</dbReference>
<feature type="domain" description="Carrier" evidence="6">
    <location>
        <begin position="960"/>
        <end position="1035"/>
    </location>
</feature>
<dbReference type="FunFam" id="3.40.50.980:FF:000002">
    <property type="entry name" value="Enterobactin synthetase component F"/>
    <property type="match status" value="1"/>
</dbReference>
<evidence type="ECO:0000256" key="1">
    <source>
        <dbReference type="ARBA" id="ARBA00001957"/>
    </source>
</evidence>
<dbReference type="CDD" id="cd17646">
    <property type="entry name" value="A_NRPS_AB3403-like"/>
    <property type="match status" value="1"/>
</dbReference>
<gene>
    <name evidence="7" type="ORF">M878_17170</name>
</gene>
<dbReference type="InterPro" id="IPR001031">
    <property type="entry name" value="Thioesterase"/>
</dbReference>
<dbReference type="GO" id="GO:0008610">
    <property type="term" value="P:lipid biosynthetic process"/>
    <property type="evidence" value="ECO:0007669"/>
    <property type="project" value="UniProtKB-ARBA"/>
</dbReference>
<dbReference type="Pfam" id="PF00975">
    <property type="entry name" value="Thioesterase"/>
    <property type="match status" value="1"/>
</dbReference>
<organism evidence="7 8">
    <name type="scientific">Streptomyces roseochromogenus subsp. oscitans DS 12.976</name>
    <dbReference type="NCBI Taxonomy" id="1352936"/>
    <lineage>
        <taxon>Bacteria</taxon>
        <taxon>Bacillati</taxon>
        <taxon>Actinomycetota</taxon>
        <taxon>Actinomycetes</taxon>
        <taxon>Kitasatosporales</taxon>
        <taxon>Streptomycetaceae</taxon>
        <taxon>Streptomyces</taxon>
    </lineage>
</organism>
<dbReference type="InterPro" id="IPR020806">
    <property type="entry name" value="PKS_PP-bd"/>
</dbReference>
<feature type="compositionally biased region" description="Polar residues" evidence="5">
    <location>
        <begin position="1313"/>
        <end position="1322"/>
    </location>
</feature>
<dbReference type="GO" id="GO:0072330">
    <property type="term" value="P:monocarboxylic acid biosynthetic process"/>
    <property type="evidence" value="ECO:0007669"/>
    <property type="project" value="UniProtKB-ARBA"/>
</dbReference>
<dbReference type="GO" id="GO:0005829">
    <property type="term" value="C:cytosol"/>
    <property type="evidence" value="ECO:0007669"/>
    <property type="project" value="TreeGrafter"/>
</dbReference>
<keyword evidence="8" id="KW-1185">Reference proteome</keyword>
<reference evidence="7 8" key="1">
    <citation type="journal article" date="2014" name="Genome Announc.">
        <title>Draft Genome Sequence of Streptomyces roseochromogenes subsp. oscitans DS 12.976, Producer of the Aminocoumarin Antibiotic Clorobiocin.</title>
        <authorList>
            <person name="Ruckert C."/>
            <person name="Kalinowski J."/>
            <person name="Heide L."/>
            <person name="Apel A.K."/>
        </authorList>
    </citation>
    <scope>NUCLEOTIDE SEQUENCE [LARGE SCALE GENOMIC DNA]</scope>
    <source>
        <strain evidence="7 8">DS 12.976</strain>
    </source>
</reference>
<dbReference type="InterPro" id="IPR020845">
    <property type="entry name" value="AMP-binding_CS"/>
</dbReference>
<dbReference type="PATRIC" id="fig|1352936.5.peg.3608"/>
<dbReference type="InterPro" id="IPR025110">
    <property type="entry name" value="AMP-bd_C"/>
</dbReference>
<dbReference type="Pfam" id="PF00550">
    <property type="entry name" value="PP-binding"/>
    <property type="match status" value="1"/>
</dbReference>
<dbReference type="Gene3D" id="3.40.50.980">
    <property type="match status" value="2"/>
</dbReference>
<dbReference type="PROSITE" id="PS00455">
    <property type="entry name" value="AMP_BINDING"/>
    <property type="match status" value="1"/>
</dbReference>
<dbReference type="SUPFAM" id="SSF52777">
    <property type="entry name" value="CoA-dependent acyltransferases"/>
    <property type="match status" value="2"/>
</dbReference>
<dbReference type="RefSeq" id="WP_023547397.1">
    <property type="nucleotide sequence ID" value="NZ_CM002285.1"/>
</dbReference>
<dbReference type="SUPFAM" id="SSF53474">
    <property type="entry name" value="alpha/beta-Hydrolases"/>
    <property type="match status" value="1"/>
</dbReference>
<dbReference type="CDD" id="cd19543">
    <property type="entry name" value="DCL_NRPS"/>
    <property type="match status" value="1"/>
</dbReference>
<dbReference type="GO" id="GO:0017000">
    <property type="term" value="P:antibiotic biosynthetic process"/>
    <property type="evidence" value="ECO:0007669"/>
    <property type="project" value="UniProtKB-ARBA"/>
</dbReference>
<dbReference type="SMART" id="SM00823">
    <property type="entry name" value="PKS_PP"/>
    <property type="match status" value="1"/>
</dbReference>
<dbReference type="GO" id="GO:0043041">
    <property type="term" value="P:amino acid activation for nonribosomal peptide biosynthetic process"/>
    <property type="evidence" value="ECO:0007669"/>
    <property type="project" value="TreeGrafter"/>
</dbReference>
<dbReference type="InterPro" id="IPR000873">
    <property type="entry name" value="AMP-dep_synth/lig_dom"/>
</dbReference>
<dbReference type="Gene3D" id="3.30.559.30">
    <property type="entry name" value="Nonribosomal peptide synthetase, condensation domain"/>
    <property type="match status" value="1"/>
</dbReference>
<dbReference type="InterPro" id="IPR001242">
    <property type="entry name" value="Condensation_dom"/>
</dbReference>
<feature type="region of interest" description="Disordered" evidence="5">
    <location>
        <begin position="1307"/>
        <end position="1330"/>
    </location>
</feature>
<dbReference type="FunFam" id="3.40.50.12780:FF:000012">
    <property type="entry name" value="Non-ribosomal peptide synthetase"/>
    <property type="match status" value="1"/>
</dbReference>
<dbReference type="Gene3D" id="3.40.50.1820">
    <property type="entry name" value="alpha/beta hydrolase"/>
    <property type="match status" value="1"/>
</dbReference>
<dbReference type="Gene3D" id="3.30.559.10">
    <property type="entry name" value="Chloramphenicol acetyltransferase-like domain"/>
    <property type="match status" value="1"/>
</dbReference>
<dbReference type="OrthoDB" id="2472181at2"/>
<name>V6KGF6_STRRC</name>
<dbReference type="SUPFAM" id="SSF47336">
    <property type="entry name" value="ACP-like"/>
    <property type="match status" value="1"/>
</dbReference>
<dbReference type="GO" id="GO:0044550">
    <property type="term" value="P:secondary metabolite biosynthetic process"/>
    <property type="evidence" value="ECO:0007669"/>
    <property type="project" value="UniProtKB-ARBA"/>
</dbReference>
<evidence type="ECO:0000313" key="7">
    <source>
        <dbReference type="EMBL" id="EST31128.1"/>
    </source>
</evidence>
<dbReference type="FunFam" id="2.30.38.10:FF:000001">
    <property type="entry name" value="Non-ribosomal peptide synthetase PvdI"/>
    <property type="match status" value="1"/>
</dbReference>
<dbReference type="PANTHER" id="PTHR45527:SF1">
    <property type="entry name" value="FATTY ACID SYNTHASE"/>
    <property type="match status" value="1"/>
</dbReference>
<protein>
    <recommendedName>
        <fullName evidence="6">Carrier domain-containing protein</fullName>
    </recommendedName>
</protein>
<dbReference type="Pfam" id="PF13193">
    <property type="entry name" value="AMP-binding_C"/>
    <property type="match status" value="1"/>
</dbReference>
<accession>V6KGF6</accession>
<dbReference type="Gene3D" id="3.30.300.30">
    <property type="match status" value="1"/>
</dbReference>
<dbReference type="STRING" id="1352936.M878_17170"/>
<dbReference type="FunFam" id="3.40.50.980:FF:000001">
    <property type="entry name" value="Non-ribosomal peptide synthetase"/>
    <property type="match status" value="1"/>
</dbReference>
<comment type="similarity">
    <text evidence="2">Belongs to the ATP-dependent AMP-binding enzyme family.</text>
</comment>
<proteinExistence type="inferred from homology"/>
<dbReference type="Gene3D" id="2.30.38.10">
    <property type="entry name" value="Luciferase, Domain 3"/>
    <property type="match status" value="1"/>
</dbReference>
<comment type="cofactor">
    <cofactor evidence="1">
        <name>pantetheine 4'-phosphate</name>
        <dbReference type="ChEBI" id="CHEBI:47942"/>
    </cofactor>
</comment>
<keyword evidence="4" id="KW-0597">Phosphoprotein</keyword>
<dbReference type="GO" id="GO:0003824">
    <property type="term" value="F:catalytic activity"/>
    <property type="evidence" value="ECO:0007669"/>
    <property type="project" value="InterPro"/>
</dbReference>
<dbReference type="NCBIfam" id="TIGR01733">
    <property type="entry name" value="AA-adenyl-dom"/>
    <property type="match status" value="1"/>
</dbReference>
<comment type="caution">
    <text evidence="7">The sequence shown here is derived from an EMBL/GenBank/DDBJ whole genome shotgun (WGS) entry which is preliminary data.</text>
</comment>
<dbReference type="InterPro" id="IPR029058">
    <property type="entry name" value="AB_hydrolase_fold"/>
</dbReference>
<evidence type="ECO:0000313" key="8">
    <source>
        <dbReference type="Proteomes" id="UP000017984"/>
    </source>
</evidence>
<evidence type="ECO:0000256" key="4">
    <source>
        <dbReference type="ARBA" id="ARBA00022553"/>
    </source>
</evidence>
<dbReference type="InterPro" id="IPR006162">
    <property type="entry name" value="Ppantetheine_attach_site"/>
</dbReference>
<keyword evidence="3" id="KW-0596">Phosphopantetheine</keyword>
<dbReference type="InterPro" id="IPR009081">
    <property type="entry name" value="PP-bd_ACP"/>
</dbReference>
<dbReference type="InterPro" id="IPR023213">
    <property type="entry name" value="CAT-like_dom_sf"/>
</dbReference>
<dbReference type="Proteomes" id="UP000017984">
    <property type="component" value="Chromosome"/>
</dbReference>
<dbReference type="SUPFAM" id="SSF56801">
    <property type="entry name" value="Acetyl-CoA synthetase-like"/>
    <property type="match status" value="1"/>
</dbReference>
<dbReference type="GO" id="GO:0031177">
    <property type="term" value="F:phosphopantetheine binding"/>
    <property type="evidence" value="ECO:0007669"/>
    <property type="project" value="InterPro"/>
</dbReference>
<dbReference type="InterPro" id="IPR036736">
    <property type="entry name" value="ACP-like_sf"/>
</dbReference>
<feature type="region of interest" description="Disordered" evidence="5">
    <location>
        <begin position="581"/>
        <end position="600"/>
    </location>
</feature>
<feature type="region of interest" description="Disordered" evidence="5">
    <location>
        <begin position="941"/>
        <end position="964"/>
    </location>
</feature>
<evidence type="ECO:0000256" key="2">
    <source>
        <dbReference type="ARBA" id="ARBA00006432"/>
    </source>
</evidence>
<dbReference type="HOGENOM" id="CLU_000022_2_13_11"/>
<sequence>MRGSQTGKATAARAGSRIEDVLPLTPLQEGLLFHALFDPSGTEVYNVQLTLTLSGGVDAGRLRGAVEALLRRHPNLRGSFRFGKSGVPAQVVPRAVSVPWTETDLRGAGEDAYARLLTADRVRPFDPAKGPLLRCTLVRTGEREHRFVLTHHHILLDGWSLAIAVRELFALYTGRQLPPAPPYRDYLAWLADRDAAAAEHAWRQALDGLAAGTFMAPPDPARGAALPEAAECLLPTDVTTDLGALARRNGTTLNTVVQCAWGTLLRHATGQDDVVFGAIVAGRPPEIPAADQMVGLFINALPVRVRFNPAEPLSALLARVQREQAALTGHQHPSLAEVTRWSGLDRLFDTLVVFESYPVDHDGLKAGADGMLATSMSVEDATHYPLTLVVVPGERLRLRIAHRADLFPAETARDLVARLGQVLTRFATAADAPVSAVRLLDPVEERRVVHDWNDTGHVVPDLCLPRLFEDQAARSADRTAVVFEGEQVTYGELDARANRLARRLVDHGVGPERLVGLALPRSVELVVAVLAVLKAGGAYLPLDPGQPAERLRLMTEESAPDVVLTLDGTTELPGGFPRIALRAEPSGTPDPGADDGLGDRGLRPGHPAYVLYTSGSTGRPKGVVVPHEGIVNRLAWMQDAYRLTPEDRVLQKTPAGFDVSVWEFLWPLLQGATLVVARPDGHRDPAYLAALIAAERVTTVHFVPSMLRTFLDEPAAAACTSLTRVICSGEALPAELAARCLATLDAGLHNLYGPTEASVDVTAWRCDGGDTVPIGRPVWNTRTYVLDSALRPVPIGVTGELYLGGRQLARGYLAQPGRTAERFVADPYGPPGARLYRTGDLARLRHDGALEYAGRTDDQVKLRGQRIEPGEVAAVLERHPAVRHAEVVLRENRLVGYVVPAPGEDTDPPALRKHAAAHLPDAMVPSAVVVLDRFPLTPNGKLDRRALPAPAQPTTDPAGAPRSPREEVLCGLFADILGLDRIGVHDDFFDLGGHSLLAARLIGRVREVLGVETGIRTLFTAPTVAGFAERLGEAPGGGRGGFDVLLPLRPAGRRAPLFCVHPAAGLGWCYSGLLRHLGREHPVYALQSRGLDGASGAPLPGATLEDIADDYAAQIRQVQPHGPVHLLGWSFGGVLAHRLATRLQSRGEEVALLAILDAYPRFDGARDYTPDTHAVLTGLLHYAGHTWDRTEQLTVPAARAVLERGGSALATLDERQLALAVEVFRRNFLAQQNFAPEVFDGDLLFVTATGGRGADWPTAGDWQPYVTGAIRRHQVDVDHGLMLTDPGALAAIGRCVSDRLRDLAHRARAHPTPNLTENQAQNPAGKETER</sequence>